<sequence>MSEFTIETTYRLPVYRQRTYAAETPEAACRLAIADDDWSGQKEDAESAGETFVTGIWRGADAAHRGRTVQIAPHFEETLQRKARHFEVLLGLLKILLADFEAGRTTAPEWTGKVNWAVQRAEAILDGARGPDEPNSARDVS</sequence>
<name>A0ABQ5ULT5_9HYPH</name>
<gene>
    <name evidence="1" type="ORF">GCM10007913_40850</name>
</gene>
<reference evidence="1" key="1">
    <citation type="journal article" date="2014" name="Int. J. Syst. Evol. Microbiol.">
        <title>Complete genome of a new Firmicutes species belonging to the dominant human colonic microbiota ('Ruminococcus bicirculans') reveals two chromosomes and a selective capacity to utilize plant glucans.</title>
        <authorList>
            <consortium name="NISC Comparative Sequencing Program"/>
            <person name="Wegmann U."/>
            <person name="Louis P."/>
            <person name="Goesmann A."/>
            <person name="Henrissat B."/>
            <person name="Duncan S.H."/>
            <person name="Flint H.J."/>
        </authorList>
    </citation>
    <scope>NUCLEOTIDE SEQUENCE</scope>
    <source>
        <strain evidence="1">NBRC 103855</strain>
    </source>
</reference>
<evidence type="ECO:0008006" key="3">
    <source>
        <dbReference type="Google" id="ProtNLM"/>
    </source>
</evidence>
<evidence type="ECO:0000313" key="2">
    <source>
        <dbReference type="Proteomes" id="UP001161406"/>
    </source>
</evidence>
<dbReference type="RefSeq" id="WP_284393966.1">
    <property type="nucleotide sequence ID" value="NZ_BSNG01000003.1"/>
</dbReference>
<evidence type="ECO:0000313" key="1">
    <source>
        <dbReference type="EMBL" id="GLQ12153.1"/>
    </source>
</evidence>
<protein>
    <recommendedName>
        <fullName evidence="3">dATP/dGTP diphosphohydrolase N-terminal domain-containing protein</fullName>
    </recommendedName>
</protein>
<proteinExistence type="predicted"/>
<dbReference type="Proteomes" id="UP001161406">
    <property type="component" value="Unassembled WGS sequence"/>
</dbReference>
<accession>A0ABQ5ULT5</accession>
<organism evidence="1 2">
    <name type="scientific">Devosia yakushimensis</name>
    <dbReference type="NCBI Taxonomy" id="470028"/>
    <lineage>
        <taxon>Bacteria</taxon>
        <taxon>Pseudomonadati</taxon>
        <taxon>Pseudomonadota</taxon>
        <taxon>Alphaproteobacteria</taxon>
        <taxon>Hyphomicrobiales</taxon>
        <taxon>Devosiaceae</taxon>
        <taxon>Devosia</taxon>
    </lineage>
</organism>
<keyword evidence="2" id="KW-1185">Reference proteome</keyword>
<dbReference type="EMBL" id="BSNG01000003">
    <property type="protein sequence ID" value="GLQ12153.1"/>
    <property type="molecule type" value="Genomic_DNA"/>
</dbReference>
<comment type="caution">
    <text evidence="1">The sequence shown here is derived from an EMBL/GenBank/DDBJ whole genome shotgun (WGS) entry which is preliminary data.</text>
</comment>
<reference evidence="1" key="2">
    <citation type="submission" date="2023-01" db="EMBL/GenBank/DDBJ databases">
        <title>Draft genome sequence of Devosia yakushimensis strain NBRC 103855.</title>
        <authorList>
            <person name="Sun Q."/>
            <person name="Mori K."/>
        </authorList>
    </citation>
    <scope>NUCLEOTIDE SEQUENCE</scope>
    <source>
        <strain evidence="1">NBRC 103855</strain>
    </source>
</reference>